<keyword evidence="2" id="KW-0812">Transmembrane</keyword>
<dbReference type="InterPro" id="IPR013583">
    <property type="entry name" value="MCTP_C"/>
</dbReference>
<keyword evidence="2" id="KW-1133">Transmembrane helix</keyword>
<dbReference type="PANTHER" id="PTHR31425:SF22">
    <property type="entry name" value="MULTIPLE C2 DOMAIN AND TRANSMEMBRANE REGION PROTEIN 6"/>
    <property type="match status" value="1"/>
</dbReference>
<feature type="domain" description="Multiple C2" evidence="3">
    <location>
        <begin position="95"/>
        <end position="153"/>
    </location>
</feature>
<accession>A0AAQ3Q9X2</accession>
<protein>
    <recommendedName>
        <fullName evidence="3">Multiple C2 domain-containing protein</fullName>
    </recommendedName>
</protein>
<keyword evidence="2" id="KW-0472">Membrane</keyword>
<feature type="transmembrane region" description="Helical" evidence="2">
    <location>
        <begin position="92"/>
        <end position="109"/>
    </location>
</feature>
<evidence type="ECO:0000256" key="2">
    <source>
        <dbReference type="SAM" id="Phobius"/>
    </source>
</evidence>
<evidence type="ECO:0000259" key="3">
    <source>
        <dbReference type="Pfam" id="PF08372"/>
    </source>
</evidence>
<evidence type="ECO:0000313" key="5">
    <source>
        <dbReference type="Proteomes" id="UP001327560"/>
    </source>
</evidence>
<evidence type="ECO:0000313" key="4">
    <source>
        <dbReference type="EMBL" id="WOL01243.1"/>
    </source>
</evidence>
<dbReference type="InterPro" id="IPR047259">
    <property type="entry name" value="QUIRKY-like"/>
</dbReference>
<dbReference type="EMBL" id="CP136892">
    <property type="protein sequence ID" value="WOL01243.1"/>
    <property type="molecule type" value="Genomic_DNA"/>
</dbReference>
<dbReference type="Proteomes" id="UP001327560">
    <property type="component" value="Chromosome 3"/>
</dbReference>
<organism evidence="4 5">
    <name type="scientific">Canna indica</name>
    <name type="common">Indian-shot</name>
    <dbReference type="NCBI Taxonomy" id="4628"/>
    <lineage>
        <taxon>Eukaryota</taxon>
        <taxon>Viridiplantae</taxon>
        <taxon>Streptophyta</taxon>
        <taxon>Embryophyta</taxon>
        <taxon>Tracheophyta</taxon>
        <taxon>Spermatophyta</taxon>
        <taxon>Magnoliopsida</taxon>
        <taxon>Liliopsida</taxon>
        <taxon>Zingiberales</taxon>
        <taxon>Cannaceae</taxon>
        <taxon>Canna</taxon>
    </lineage>
</organism>
<keyword evidence="5" id="KW-1185">Reference proteome</keyword>
<name>A0AAQ3Q9X2_9LILI</name>
<reference evidence="4 5" key="1">
    <citation type="submission" date="2023-10" db="EMBL/GenBank/DDBJ databases">
        <title>Chromosome-scale genome assembly provides insights into flower coloration mechanisms of Canna indica.</title>
        <authorList>
            <person name="Li C."/>
        </authorList>
    </citation>
    <scope>NUCLEOTIDE SEQUENCE [LARGE SCALE GENOMIC DNA]</scope>
    <source>
        <tissue evidence="4">Flower</tissue>
    </source>
</reference>
<sequence length="153" mass="17974">MASHRQYMMTVASRLSRAEPLLQWEVLEYMLDVDMHMWSLRRSMANFDRIMSLLSGVSTIGKWMDGIRNWKNLVTTVLVHILFLILVYYPELIPPTILLYVFVVGVMNYQHRPRHPPYMDVKLSHADFANPDELVEEFDGFPTTKGTNIVRMR</sequence>
<dbReference type="AlphaFoldDB" id="A0AAQ3Q9X2"/>
<gene>
    <name evidence="4" type="ORF">Cni_G09959</name>
</gene>
<keyword evidence="1" id="KW-0677">Repeat</keyword>
<proteinExistence type="predicted"/>
<evidence type="ECO:0000256" key="1">
    <source>
        <dbReference type="ARBA" id="ARBA00022737"/>
    </source>
</evidence>
<dbReference type="Pfam" id="PF08372">
    <property type="entry name" value="PRT_C"/>
    <property type="match status" value="1"/>
</dbReference>
<dbReference type="PANTHER" id="PTHR31425">
    <property type="entry name" value="PHOSPHORIBOSYLANTHRANILATE TRANSFERASE ISOFORM 1"/>
    <property type="match status" value="1"/>
</dbReference>